<organism evidence="2 3">
    <name type="scientific">Dimorphilus gyrociliatus</name>
    <dbReference type="NCBI Taxonomy" id="2664684"/>
    <lineage>
        <taxon>Eukaryota</taxon>
        <taxon>Metazoa</taxon>
        <taxon>Spiralia</taxon>
        <taxon>Lophotrochozoa</taxon>
        <taxon>Annelida</taxon>
        <taxon>Polychaeta</taxon>
        <taxon>Polychaeta incertae sedis</taxon>
        <taxon>Dinophilidae</taxon>
        <taxon>Dimorphilus</taxon>
    </lineage>
</organism>
<proteinExistence type="predicted"/>
<dbReference type="Proteomes" id="UP000549394">
    <property type="component" value="Unassembled WGS sequence"/>
</dbReference>
<dbReference type="OrthoDB" id="10016177at2759"/>
<dbReference type="AlphaFoldDB" id="A0A7I8VLY4"/>
<gene>
    <name evidence="2" type="ORF">DGYR_LOCUS5842</name>
</gene>
<evidence type="ECO:0000313" key="3">
    <source>
        <dbReference type="Proteomes" id="UP000549394"/>
    </source>
</evidence>
<evidence type="ECO:0000256" key="1">
    <source>
        <dbReference type="SAM" id="MobiDB-lite"/>
    </source>
</evidence>
<keyword evidence="3" id="KW-1185">Reference proteome</keyword>
<protein>
    <submittedName>
        <fullName evidence="2">DgyrCDS6092</fullName>
    </submittedName>
</protein>
<feature type="region of interest" description="Disordered" evidence="1">
    <location>
        <begin position="1"/>
        <end position="31"/>
    </location>
</feature>
<name>A0A7I8VLY4_9ANNE</name>
<comment type="caution">
    <text evidence="2">The sequence shown here is derived from an EMBL/GenBank/DDBJ whole genome shotgun (WGS) entry which is preliminary data.</text>
</comment>
<sequence length="328" mass="37767">MMSDSRRARIKSPKEDDDDPSFSPQPYPQHFPYPIYPPPILPARPTNYSGEDPLVGKYVYVPPLRVDKRTLDHTVEGFLQRELQSLIRNEATSLLKNPSDKKLSYEIANNIIDEVVHSECLQIVRKNVNKFAESHLHLAHAHELLVAFLNEMLRDELLPPILLETWLEEMAIIVLPSILDEGMDIKSVVESAMGDIHKEERKGNVKALRRDGGERLLEHVALSYLLSFSARQGQLVAPNEYASYFLDSLISDVLLSQHFQVYTDRRSMFDHKSLRRFHEKAFTDTLTLVLVDSLKESLDEDNQDLQHHEEGIEQVHNSRLYGRLLEPI</sequence>
<dbReference type="EMBL" id="CAJFCJ010000007">
    <property type="protein sequence ID" value="CAD5117305.1"/>
    <property type="molecule type" value="Genomic_DNA"/>
</dbReference>
<evidence type="ECO:0000313" key="2">
    <source>
        <dbReference type="EMBL" id="CAD5117305.1"/>
    </source>
</evidence>
<accession>A0A7I8VLY4</accession>
<reference evidence="2 3" key="1">
    <citation type="submission" date="2020-08" db="EMBL/GenBank/DDBJ databases">
        <authorList>
            <person name="Hejnol A."/>
        </authorList>
    </citation>
    <scope>NUCLEOTIDE SEQUENCE [LARGE SCALE GENOMIC DNA]</scope>
</reference>